<dbReference type="AlphaFoldDB" id="A0A434ABL2"/>
<dbReference type="OrthoDB" id="1376724at2"/>
<gene>
    <name evidence="1" type="ORF">D0817_03365</name>
</gene>
<dbReference type="RefSeq" id="WP_127336983.1">
    <property type="nucleotide sequence ID" value="NZ_QWDM01000002.1"/>
</dbReference>
<comment type="caution">
    <text evidence="1">The sequence shown here is derived from an EMBL/GenBank/DDBJ whole genome shotgun (WGS) entry which is preliminary data.</text>
</comment>
<dbReference type="EMBL" id="QWDM01000002">
    <property type="protein sequence ID" value="RUT71736.1"/>
    <property type="molecule type" value="Genomic_DNA"/>
</dbReference>
<keyword evidence="2" id="KW-1185">Reference proteome</keyword>
<evidence type="ECO:0000313" key="2">
    <source>
        <dbReference type="Proteomes" id="UP000288102"/>
    </source>
</evidence>
<dbReference type="Proteomes" id="UP000288102">
    <property type="component" value="Unassembled WGS sequence"/>
</dbReference>
<evidence type="ECO:0000313" key="1">
    <source>
        <dbReference type="EMBL" id="RUT71736.1"/>
    </source>
</evidence>
<accession>A0A434ABL2</accession>
<protein>
    <submittedName>
        <fullName evidence="1">Uncharacterized protein</fullName>
    </submittedName>
</protein>
<proteinExistence type="predicted"/>
<name>A0A434ABL2_9FLAO</name>
<sequence length="205" mass="23770">MKNIKKMLLLSLSSITILFVNCTKEQDSQGDSSLQEKVSIPLTDYGFYHNEALDLYYKNHQSLSGKKTDLIIDEMTADLKIKYPKEFRDVNSNDIKIAFKNIDPQNFDIDTFWNSNKEELYASNKVSKRLGGVVDKILENDMNYNQCLIEIENFKSNSLSKKANPLSIEEQNNLVVFESVLKSSNQYWNSKVLQRKKRLINLVLR</sequence>
<reference evidence="2" key="1">
    <citation type="journal article" date="2019" name="Syst. Appl. Microbiol.">
        <title>Flavobacterium circumlabens sp. nov. and Flavobacterium cupreum sp. nov., two psychrotrophic species isolated from Antarctic environmental samples.</title>
        <authorList>
            <person name="Kralova S."/>
            <person name="Busse H.-J."/>
            <person name="Svec P."/>
            <person name="Maslanova I."/>
            <person name="Stankova E."/>
            <person name="Bartak M."/>
            <person name="Sedlacek I."/>
        </authorList>
    </citation>
    <scope>NUCLEOTIDE SEQUENCE [LARGE SCALE GENOMIC DNA]</scope>
    <source>
        <strain evidence="2">CCM 8825</strain>
    </source>
</reference>
<organism evidence="1 2">
    <name type="scientific">Flavobacterium cupreum</name>
    <dbReference type="NCBI Taxonomy" id="2133766"/>
    <lineage>
        <taxon>Bacteria</taxon>
        <taxon>Pseudomonadati</taxon>
        <taxon>Bacteroidota</taxon>
        <taxon>Flavobacteriia</taxon>
        <taxon>Flavobacteriales</taxon>
        <taxon>Flavobacteriaceae</taxon>
        <taxon>Flavobacterium</taxon>
    </lineage>
</organism>